<keyword evidence="1 5" id="KW-0238">DNA-binding</keyword>
<dbReference type="RefSeq" id="WP_245427375.1">
    <property type="nucleotide sequence ID" value="NZ_QNRK01000005.1"/>
</dbReference>
<evidence type="ECO:0000256" key="2">
    <source>
        <dbReference type="SAM" id="Coils"/>
    </source>
</evidence>
<sequence length="152" mass="17108">MSRLSSLGHSPIALARATERKPPVKPAAEQDEMTISQMSRAYGVSLRTLRFYEDRGLIAPRREGNARFYRPADRTRVEMILRGKKLGFTLAEIGDLIGGGRGATDTPDFEQRLQPQQIANQIGHLERQREEIENAIARLKATHMRRVQEAAA</sequence>
<dbReference type="PANTHER" id="PTHR30204:SF58">
    <property type="entry name" value="HTH-TYPE TRANSCRIPTIONAL REGULATOR YFMP"/>
    <property type="match status" value="1"/>
</dbReference>
<dbReference type="GO" id="GO:0003677">
    <property type="term" value="F:DNA binding"/>
    <property type="evidence" value="ECO:0007669"/>
    <property type="project" value="UniProtKB-KW"/>
</dbReference>
<dbReference type="GO" id="GO:0003700">
    <property type="term" value="F:DNA-binding transcription factor activity"/>
    <property type="evidence" value="ECO:0007669"/>
    <property type="project" value="InterPro"/>
</dbReference>
<feature type="domain" description="HTH merR-type" evidence="4">
    <location>
        <begin position="32"/>
        <end position="99"/>
    </location>
</feature>
<accession>A0A366FS53</accession>
<dbReference type="EMBL" id="QNRK01000005">
    <property type="protein sequence ID" value="RBP16565.1"/>
    <property type="molecule type" value="Genomic_DNA"/>
</dbReference>
<dbReference type="Gene3D" id="1.10.1660.10">
    <property type="match status" value="1"/>
</dbReference>
<proteinExistence type="predicted"/>
<dbReference type="PROSITE" id="PS50937">
    <property type="entry name" value="HTH_MERR_2"/>
    <property type="match status" value="1"/>
</dbReference>
<evidence type="ECO:0000313" key="6">
    <source>
        <dbReference type="Proteomes" id="UP000253529"/>
    </source>
</evidence>
<evidence type="ECO:0000313" key="5">
    <source>
        <dbReference type="EMBL" id="RBP16565.1"/>
    </source>
</evidence>
<keyword evidence="2" id="KW-0175">Coiled coil</keyword>
<reference evidence="5 6" key="1">
    <citation type="submission" date="2018-06" db="EMBL/GenBank/DDBJ databases">
        <title>Genomic Encyclopedia of Type Strains, Phase IV (KMG-IV): sequencing the most valuable type-strain genomes for metagenomic binning, comparative biology and taxonomic classification.</title>
        <authorList>
            <person name="Goeker M."/>
        </authorList>
    </citation>
    <scope>NUCLEOTIDE SEQUENCE [LARGE SCALE GENOMIC DNA]</scope>
    <source>
        <strain evidence="5 6">DSM 24875</strain>
    </source>
</reference>
<dbReference type="Proteomes" id="UP000253529">
    <property type="component" value="Unassembled WGS sequence"/>
</dbReference>
<dbReference type="AlphaFoldDB" id="A0A366FS53"/>
<dbReference type="InterPro" id="IPR000551">
    <property type="entry name" value="MerR-type_HTH_dom"/>
</dbReference>
<evidence type="ECO:0000259" key="4">
    <source>
        <dbReference type="PROSITE" id="PS50937"/>
    </source>
</evidence>
<comment type="caution">
    <text evidence="5">The sequence shown here is derived from an EMBL/GenBank/DDBJ whole genome shotgun (WGS) entry which is preliminary data.</text>
</comment>
<dbReference type="InterPro" id="IPR009061">
    <property type="entry name" value="DNA-bd_dom_put_sf"/>
</dbReference>
<evidence type="ECO:0000256" key="3">
    <source>
        <dbReference type="SAM" id="MobiDB-lite"/>
    </source>
</evidence>
<dbReference type="SMART" id="SM00422">
    <property type="entry name" value="HTH_MERR"/>
    <property type="match status" value="1"/>
</dbReference>
<feature type="coiled-coil region" evidence="2">
    <location>
        <begin position="118"/>
        <end position="145"/>
    </location>
</feature>
<keyword evidence="6" id="KW-1185">Reference proteome</keyword>
<feature type="region of interest" description="Disordered" evidence="3">
    <location>
        <begin position="1"/>
        <end position="30"/>
    </location>
</feature>
<dbReference type="Pfam" id="PF13411">
    <property type="entry name" value="MerR_1"/>
    <property type="match status" value="1"/>
</dbReference>
<name>A0A366FS53_9HYPH</name>
<organism evidence="5 6">
    <name type="scientific">Roseiarcus fermentans</name>
    <dbReference type="NCBI Taxonomy" id="1473586"/>
    <lineage>
        <taxon>Bacteria</taxon>
        <taxon>Pseudomonadati</taxon>
        <taxon>Pseudomonadota</taxon>
        <taxon>Alphaproteobacteria</taxon>
        <taxon>Hyphomicrobiales</taxon>
        <taxon>Roseiarcaceae</taxon>
        <taxon>Roseiarcus</taxon>
    </lineage>
</organism>
<evidence type="ECO:0000256" key="1">
    <source>
        <dbReference type="ARBA" id="ARBA00023125"/>
    </source>
</evidence>
<protein>
    <submittedName>
        <fullName evidence="5">DNA-binding transcriptional MerR regulator</fullName>
    </submittedName>
</protein>
<dbReference type="SUPFAM" id="SSF46955">
    <property type="entry name" value="Putative DNA-binding domain"/>
    <property type="match status" value="1"/>
</dbReference>
<gene>
    <name evidence="5" type="ORF">DFR50_105209</name>
</gene>
<dbReference type="PANTHER" id="PTHR30204">
    <property type="entry name" value="REDOX-CYCLING DRUG-SENSING TRANSCRIPTIONAL ACTIVATOR SOXR"/>
    <property type="match status" value="1"/>
</dbReference>
<dbReference type="InterPro" id="IPR047057">
    <property type="entry name" value="MerR_fam"/>
</dbReference>